<dbReference type="GO" id="GO:0046872">
    <property type="term" value="F:metal ion binding"/>
    <property type="evidence" value="ECO:0007669"/>
    <property type="project" value="UniProtKB-KW"/>
</dbReference>
<name>A0A1T5E6P9_9SPHI</name>
<dbReference type="Proteomes" id="UP000190150">
    <property type="component" value="Unassembled WGS sequence"/>
</dbReference>
<dbReference type="RefSeq" id="WP_079643291.1">
    <property type="nucleotide sequence ID" value="NZ_FUZF01000010.1"/>
</dbReference>
<organism evidence="3 4">
    <name type="scientific">Sphingobacterium nematocida</name>
    <dbReference type="NCBI Taxonomy" id="1513896"/>
    <lineage>
        <taxon>Bacteria</taxon>
        <taxon>Pseudomonadati</taxon>
        <taxon>Bacteroidota</taxon>
        <taxon>Sphingobacteriia</taxon>
        <taxon>Sphingobacteriales</taxon>
        <taxon>Sphingobacteriaceae</taxon>
        <taxon>Sphingobacterium</taxon>
    </lineage>
</organism>
<dbReference type="Gene3D" id="3.90.850.10">
    <property type="entry name" value="Fumarylacetoacetase-like, C-terminal domain"/>
    <property type="match status" value="1"/>
</dbReference>
<keyword evidence="1" id="KW-0479">Metal-binding</keyword>
<sequence>MKIIAVGRNYIDHAKELNNPVPDQPVIFLKPDTAVLKDNKDFYIPEFSKDIHYECEIVVRICNEGKHVSKKFAHKYYDAVGLGIDFTARDLQSQLKAKGLPWELAKAFDHSAVVSPLIPKEELTDINTVPFSLTKNGLPVQTGNTSDMIFDIDSLITFISAYITLRKGDLIYTGTPAGVGPVVIGDKLEGFIADKLMFTTHIK</sequence>
<reference evidence="4" key="1">
    <citation type="submission" date="2017-02" db="EMBL/GenBank/DDBJ databases">
        <authorList>
            <person name="Varghese N."/>
            <person name="Submissions S."/>
        </authorList>
    </citation>
    <scope>NUCLEOTIDE SEQUENCE [LARGE SCALE GENOMIC DNA]</scope>
    <source>
        <strain evidence="4">DSM 24091</strain>
    </source>
</reference>
<dbReference type="PANTHER" id="PTHR11820">
    <property type="entry name" value="ACYLPYRUVASE"/>
    <property type="match status" value="1"/>
</dbReference>
<dbReference type="SUPFAM" id="SSF56529">
    <property type="entry name" value="FAH"/>
    <property type="match status" value="1"/>
</dbReference>
<dbReference type="OrthoDB" id="9805307at2"/>
<dbReference type="GO" id="GO:0018773">
    <property type="term" value="F:acetylpyruvate hydrolase activity"/>
    <property type="evidence" value="ECO:0007669"/>
    <property type="project" value="TreeGrafter"/>
</dbReference>
<evidence type="ECO:0000313" key="3">
    <source>
        <dbReference type="EMBL" id="SKB79453.1"/>
    </source>
</evidence>
<dbReference type="PANTHER" id="PTHR11820:SF7">
    <property type="entry name" value="ACYLPYRUVASE FAHD1, MITOCHONDRIAL"/>
    <property type="match status" value="1"/>
</dbReference>
<feature type="domain" description="Fumarylacetoacetase-like C-terminal" evidence="2">
    <location>
        <begin position="2"/>
        <end position="186"/>
    </location>
</feature>
<evidence type="ECO:0000313" key="4">
    <source>
        <dbReference type="Proteomes" id="UP000190150"/>
    </source>
</evidence>
<dbReference type="AlphaFoldDB" id="A0A1T5E6P9"/>
<proteinExistence type="predicted"/>
<dbReference type="STRING" id="1513896.SAMN05660841_02371"/>
<keyword evidence="4" id="KW-1185">Reference proteome</keyword>
<evidence type="ECO:0000256" key="1">
    <source>
        <dbReference type="ARBA" id="ARBA00022723"/>
    </source>
</evidence>
<dbReference type="EMBL" id="FUZF01000010">
    <property type="protein sequence ID" value="SKB79453.1"/>
    <property type="molecule type" value="Genomic_DNA"/>
</dbReference>
<protein>
    <submittedName>
        <fullName evidence="3">2-keto-4-pentenoate hydratase/2-oxohepta-3-ene-1,7-dioic acid hydratase (Catechol pathway)</fullName>
    </submittedName>
</protein>
<gene>
    <name evidence="3" type="ORF">SAMN05660841_02371</name>
</gene>
<accession>A0A1T5E6P9</accession>
<dbReference type="InterPro" id="IPR011234">
    <property type="entry name" value="Fumarylacetoacetase-like_C"/>
</dbReference>
<dbReference type="InterPro" id="IPR036663">
    <property type="entry name" value="Fumarylacetoacetase_C_sf"/>
</dbReference>
<evidence type="ECO:0000259" key="2">
    <source>
        <dbReference type="Pfam" id="PF01557"/>
    </source>
</evidence>
<dbReference type="Pfam" id="PF01557">
    <property type="entry name" value="FAA_hydrolase"/>
    <property type="match status" value="1"/>
</dbReference>